<dbReference type="PANTHER" id="PTHR12321:SF140">
    <property type="entry name" value="PHD FINGER PROTEIN ALFIN-LIKE 3"/>
    <property type="match status" value="1"/>
</dbReference>
<sequence length="684" mass="75458">MIGGMASFNPAITVERSSLARSGLVGDREPSLACGPKNEGLDPVDGRACRAPQTWRGRQWWSRRPGGRLRALGGIDGTIVVPSSPGNASPTNRVGGGAVFGVAAADISIFLTVIKCFSASNVSMDNDWDNSSHSFHNPLICNYIEPDPALVYTVNDHPDVEPQQPNVPVLVEHGNHLTVGGGVPNLEKGNWSTRKPKIPFMDPMIEYHPVHGDNTFPNGENTSADVNLNDLRFCRPVPKPMFCTCCQVLRQLIYTNGSDCDETFEIHGEIGVISHAIVHCQNFTPDGLSGDSYRRIEYVLKLLHGDVTLNKASSSFYVLVYIQPLSAFGCISFSHNSTAEIKSYLVEYCTQKNKLGYIALEDPLSTYYEALCTGLETVGEPELEAESKRASSAVKPNRQFQIKRIKKMTLNDLRGVFHLTIKDAAAEIGVSVSVIKGICRRERISYWPQRKVTSLAKRVEVLKKSLDSADPVEYSCFNSKNNSVFNCNGEEAIMTESLRYMEAAVGAPSNHPSVQEVFLDFKGRRAAIVKALTIDYEDFFQQCDPGKDDLCLYGFPNEVWQVDLPAEEVPAEIPEPVLGINFARDGMEERDWVCFVAAHSDTWLIAVAMFFGARFGFDKADRDNLFNMINDLPTVFEAVVGKVKKQGKKKSPVSNHNNKSKSNFKTVVVSSLGDVLLGFSDANF</sequence>
<dbReference type="InterPro" id="IPR045104">
    <property type="entry name" value="Alfin"/>
</dbReference>
<comment type="caution">
    <text evidence="7">The sequence shown here is derived from an EMBL/GenBank/DDBJ whole genome shotgun (WGS) entry which is preliminary data.</text>
</comment>
<evidence type="ECO:0000256" key="3">
    <source>
        <dbReference type="ARBA" id="ARBA00023163"/>
    </source>
</evidence>
<reference evidence="7 8" key="1">
    <citation type="submission" date="2020-05" db="EMBL/GenBank/DDBJ databases">
        <title>Vigna angularis (adzuki bean) Var. LongXiaoDou No. 4 denovo assembly.</title>
        <authorList>
            <person name="Xiang H."/>
        </authorList>
    </citation>
    <scope>NUCLEOTIDE SEQUENCE [LARGE SCALE GENOMIC DNA]</scope>
    <source>
        <tissue evidence="7">Leaf</tissue>
    </source>
</reference>
<dbReference type="GO" id="GO:0006355">
    <property type="term" value="P:regulation of DNA-templated transcription"/>
    <property type="evidence" value="ECO:0007669"/>
    <property type="project" value="UniProtKB-UniRule"/>
</dbReference>
<evidence type="ECO:0000256" key="5">
    <source>
        <dbReference type="RuleBase" id="RU369089"/>
    </source>
</evidence>
<dbReference type="AlphaFoldDB" id="A0A8T0KMV0"/>
<evidence type="ECO:0000313" key="7">
    <source>
        <dbReference type="EMBL" id="KAG2400412.1"/>
    </source>
</evidence>
<evidence type="ECO:0000313" key="8">
    <source>
        <dbReference type="Proteomes" id="UP000743370"/>
    </source>
</evidence>
<keyword evidence="1 5" id="KW-0805">Transcription regulation</keyword>
<comment type="domain">
    <text evidence="5">The PHD-type zinc finger mediates the binding to H3K4me3.</text>
</comment>
<keyword evidence="4 5" id="KW-0539">Nucleus</keyword>
<accession>A0A8T0KMV0</accession>
<evidence type="ECO:0000259" key="6">
    <source>
        <dbReference type="PROSITE" id="PS51519"/>
    </source>
</evidence>
<keyword evidence="2" id="KW-0238">DNA-binding</keyword>
<keyword evidence="5" id="KW-0156">Chromatin regulator</keyword>
<comment type="similarity">
    <text evidence="5">Belongs to the Alfin family.</text>
</comment>
<comment type="subcellular location">
    <subcellularLocation>
        <location evidence="5">Nucleus</location>
    </subcellularLocation>
</comment>
<dbReference type="GO" id="GO:0003712">
    <property type="term" value="F:transcription coregulator activity"/>
    <property type="evidence" value="ECO:0007669"/>
    <property type="project" value="TreeGrafter"/>
</dbReference>
<dbReference type="GO" id="GO:0042393">
    <property type="term" value="F:histone binding"/>
    <property type="evidence" value="ECO:0007669"/>
    <property type="project" value="UniProtKB-UniRule"/>
</dbReference>
<comment type="subunit">
    <text evidence="5">Interacts with H3K4me3 and to a lesser extent with H3K4me2.</text>
</comment>
<name>A0A8T0KMV0_PHAAN</name>
<dbReference type="EMBL" id="JABFOF010000004">
    <property type="protein sequence ID" value="KAG2400412.1"/>
    <property type="molecule type" value="Genomic_DNA"/>
</dbReference>
<dbReference type="PROSITE" id="PS51519">
    <property type="entry name" value="RWP_RK"/>
    <property type="match status" value="1"/>
</dbReference>
<keyword evidence="5" id="KW-0862">Zinc</keyword>
<dbReference type="PANTHER" id="PTHR12321">
    <property type="entry name" value="CPG BINDING PROTEIN"/>
    <property type="match status" value="1"/>
</dbReference>
<proteinExistence type="inferred from homology"/>
<evidence type="ECO:0000256" key="2">
    <source>
        <dbReference type="ARBA" id="ARBA00023125"/>
    </source>
</evidence>
<dbReference type="Proteomes" id="UP000743370">
    <property type="component" value="Unassembled WGS sequence"/>
</dbReference>
<keyword evidence="5" id="KW-0479">Metal-binding</keyword>
<protein>
    <recommendedName>
        <fullName evidence="5">PHD finger protein ALFIN-LIKE</fullName>
    </recommendedName>
</protein>
<feature type="domain" description="RWP-RK" evidence="6">
    <location>
        <begin position="389"/>
        <end position="475"/>
    </location>
</feature>
<dbReference type="GO" id="GO:0008270">
    <property type="term" value="F:zinc ion binding"/>
    <property type="evidence" value="ECO:0007669"/>
    <property type="project" value="UniProtKB-KW"/>
</dbReference>
<evidence type="ECO:0000256" key="4">
    <source>
        <dbReference type="ARBA" id="ARBA00023242"/>
    </source>
</evidence>
<dbReference type="Pfam" id="PF12165">
    <property type="entry name" value="Alfin"/>
    <property type="match status" value="1"/>
</dbReference>
<keyword evidence="3 5" id="KW-0804">Transcription</keyword>
<evidence type="ECO:0000256" key="1">
    <source>
        <dbReference type="ARBA" id="ARBA00023015"/>
    </source>
</evidence>
<dbReference type="GO" id="GO:0006325">
    <property type="term" value="P:chromatin organization"/>
    <property type="evidence" value="ECO:0007669"/>
    <property type="project" value="UniProtKB-UniRule"/>
</dbReference>
<comment type="function">
    <text evidence="5">Histone-binding component that specifically recognizes H3 tails trimethylated on 'Lys-4' (H3K4me3), which mark transcription start sites of virtually all active genes.</text>
</comment>
<dbReference type="Pfam" id="PF02042">
    <property type="entry name" value="RWP-RK"/>
    <property type="match status" value="1"/>
</dbReference>
<dbReference type="InterPro" id="IPR003035">
    <property type="entry name" value="RWP-RK_dom"/>
</dbReference>
<keyword evidence="5" id="KW-0863">Zinc-finger</keyword>
<organism evidence="7 8">
    <name type="scientific">Phaseolus angularis</name>
    <name type="common">Azuki bean</name>
    <name type="synonym">Vigna angularis</name>
    <dbReference type="NCBI Taxonomy" id="3914"/>
    <lineage>
        <taxon>Eukaryota</taxon>
        <taxon>Viridiplantae</taxon>
        <taxon>Streptophyta</taxon>
        <taxon>Embryophyta</taxon>
        <taxon>Tracheophyta</taxon>
        <taxon>Spermatophyta</taxon>
        <taxon>Magnoliopsida</taxon>
        <taxon>eudicotyledons</taxon>
        <taxon>Gunneridae</taxon>
        <taxon>Pentapetalae</taxon>
        <taxon>rosids</taxon>
        <taxon>fabids</taxon>
        <taxon>Fabales</taxon>
        <taxon>Fabaceae</taxon>
        <taxon>Papilionoideae</taxon>
        <taxon>50 kb inversion clade</taxon>
        <taxon>NPAAA clade</taxon>
        <taxon>indigoferoid/millettioid clade</taxon>
        <taxon>Phaseoleae</taxon>
        <taxon>Vigna</taxon>
    </lineage>
</organism>
<dbReference type="InterPro" id="IPR021998">
    <property type="entry name" value="Alfin_N"/>
</dbReference>
<dbReference type="GO" id="GO:0005634">
    <property type="term" value="C:nucleus"/>
    <property type="evidence" value="ECO:0007669"/>
    <property type="project" value="UniProtKB-SubCell"/>
</dbReference>
<dbReference type="GO" id="GO:0000976">
    <property type="term" value="F:transcription cis-regulatory region binding"/>
    <property type="evidence" value="ECO:0007669"/>
    <property type="project" value="TreeGrafter"/>
</dbReference>
<gene>
    <name evidence="7" type="ORF">HKW66_Vig0097340</name>
</gene>